<organism evidence="2">
    <name type="scientific">Schistosoma curassoni</name>
    <dbReference type="NCBI Taxonomy" id="6186"/>
    <lineage>
        <taxon>Eukaryota</taxon>
        <taxon>Metazoa</taxon>
        <taxon>Spiralia</taxon>
        <taxon>Lophotrochozoa</taxon>
        <taxon>Platyhelminthes</taxon>
        <taxon>Trematoda</taxon>
        <taxon>Digenea</taxon>
        <taxon>Strigeidida</taxon>
        <taxon>Schistosomatoidea</taxon>
        <taxon>Schistosomatidae</taxon>
        <taxon>Schistosoma</taxon>
    </lineage>
</organism>
<protein>
    <submittedName>
        <fullName evidence="2">FRY</fullName>
    </submittedName>
</protein>
<name>A0A183L4N6_9TREM</name>
<feature type="region of interest" description="Disordered" evidence="1">
    <location>
        <begin position="285"/>
        <end position="323"/>
    </location>
</feature>
<feature type="compositionally biased region" description="Polar residues" evidence="1">
    <location>
        <begin position="300"/>
        <end position="323"/>
    </location>
</feature>
<dbReference type="WBParaSite" id="SCUD_0002230001-mRNA-1">
    <property type="protein sequence ID" value="SCUD_0002230001-mRNA-1"/>
    <property type="gene ID" value="SCUD_0002230001"/>
</dbReference>
<dbReference type="STRING" id="6186.A0A183L4N6"/>
<proteinExistence type="predicted"/>
<sequence>LTKPQILFPLSSFSQYSHCYFIYSSDVNDQNYSVNSASRGRSVSVGLLSDIITAIHNEVNEHPDTQSCGHITSSSLDGLREHLQHHLFWAESVLGNNQTELVNCLVSVIFRDRLSDASHSEYATWLRNFGENLPEHLVDTTASFAKLCRYIVSSQLDLWRASPTNTGFGNTLLMTLKIACTDLLCLTDILTNHLASSLGIELHTESSSESPQGIRNQMFGITTGFDMLLDHLNSFLQANEGFENCIKSYCDMDETTLRAKSSGEIQRNVFDEDLHGDDLPFVDAYSDLPSDEMNRPMSVVSKSNSDVPTGQLKLQSKISSLPD</sequence>
<dbReference type="AlphaFoldDB" id="A0A183L4N6"/>
<evidence type="ECO:0000256" key="1">
    <source>
        <dbReference type="SAM" id="MobiDB-lite"/>
    </source>
</evidence>
<evidence type="ECO:0000313" key="2">
    <source>
        <dbReference type="WBParaSite" id="SCUD_0002230001-mRNA-1"/>
    </source>
</evidence>
<reference evidence="2" key="1">
    <citation type="submission" date="2016-06" db="UniProtKB">
        <authorList>
            <consortium name="WormBaseParasite"/>
        </authorList>
    </citation>
    <scope>IDENTIFICATION</scope>
</reference>
<accession>A0A183L4N6</accession>